<evidence type="ECO:0000256" key="22">
    <source>
        <dbReference type="PROSITE-ProRule" id="PRU00333"/>
    </source>
</evidence>
<comment type="similarity">
    <text evidence="5">Belongs to the vitamin-B12 dependent methionine synthase family.</text>
</comment>
<dbReference type="Pfam" id="PF02965">
    <property type="entry name" value="Met_synt_B12"/>
    <property type="match status" value="1"/>
</dbReference>
<dbReference type="FunFam" id="3.20.20.20:FF:000002">
    <property type="entry name" value="Methionine synthase"/>
    <property type="match status" value="1"/>
</dbReference>
<dbReference type="InterPro" id="IPR036594">
    <property type="entry name" value="Meth_synthase_dom"/>
</dbReference>
<keyword evidence="9" id="KW-0028">Amino-acid biosynthesis</keyword>
<gene>
    <name evidence="29" type="primary">metH</name>
    <name evidence="29" type="ORF">G7Y85_16780</name>
</gene>
<keyword evidence="16" id="KW-0486">Methionine biosynthesis</keyword>
<evidence type="ECO:0000256" key="18">
    <source>
        <dbReference type="ARBA" id="ARBA00025552"/>
    </source>
</evidence>
<evidence type="ECO:0000259" key="27">
    <source>
        <dbReference type="PROSITE" id="PS51332"/>
    </source>
</evidence>
<dbReference type="Pfam" id="PF02607">
    <property type="entry name" value="B12-binding_2"/>
    <property type="match status" value="1"/>
</dbReference>
<dbReference type="InterPro" id="IPR037010">
    <property type="entry name" value="VitB12-dep_Met_synth_activ_sf"/>
</dbReference>
<evidence type="ECO:0000259" key="24">
    <source>
        <dbReference type="PROSITE" id="PS50970"/>
    </source>
</evidence>
<feature type="binding site" evidence="20 22">
    <location>
        <position position="314"/>
    </location>
    <ligand>
        <name>Zn(2+)</name>
        <dbReference type="ChEBI" id="CHEBI:29105"/>
    </ligand>
</feature>
<feature type="domain" description="Pterin-binding" evidence="25">
    <location>
        <begin position="359"/>
        <end position="620"/>
    </location>
</feature>
<dbReference type="Gene3D" id="3.20.20.20">
    <property type="entry name" value="Dihydropteroate synthase-like"/>
    <property type="match status" value="1"/>
</dbReference>
<feature type="binding site" evidence="20 22">
    <location>
        <position position="313"/>
    </location>
    <ligand>
        <name>Zn(2+)</name>
        <dbReference type="ChEBI" id="CHEBI:29105"/>
    </ligand>
</feature>
<dbReference type="SUPFAM" id="SSF52980">
    <property type="entry name" value="Restriction endonuclease-like"/>
    <property type="match status" value="1"/>
</dbReference>
<dbReference type="InterPro" id="IPR007569">
    <property type="entry name" value="DUF559"/>
</dbReference>
<dbReference type="Gene3D" id="1.10.1240.10">
    <property type="entry name" value="Methionine synthase domain"/>
    <property type="match status" value="1"/>
</dbReference>
<dbReference type="GO" id="GO:0008705">
    <property type="term" value="F:methionine synthase activity"/>
    <property type="evidence" value="ECO:0007669"/>
    <property type="project" value="UniProtKB-UniRule"/>
</dbReference>
<evidence type="ECO:0000256" key="4">
    <source>
        <dbReference type="ARBA" id="ARBA00005178"/>
    </source>
</evidence>
<comment type="function">
    <text evidence="18">Catalyzes the transfer of a methyl group from methyl-cobalamin to homocysteine, yielding enzyme-bound cob(I)alamin and methionine. Subsequently, remethylates the cofactor using methyltetrahydrofolate.</text>
</comment>
<dbReference type="Gene3D" id="3.40.960.10">
    <property type="entry name" value="VSR Endonuclease"/>
    <property type="match status" value="1"/>
</dbReference>
<dbReference type="InterPro" id="IPR006158">
    <property type="entry name" value="Cobalamin-bd"/>
</dbReference>
<dbReference type="NCBIfam" id="TIGR02082">
    <property type="entry name" value="metH"/>
    <property type="match status" value="1"/>
</dbReference>
<feature type="domain" description="AdoMet activation" evidence="26">
    <location>
        <begin position="1075"/>
        <end position="1417"/>
    </location>
</feature>
<evidence type="ECO:0000256" key="7">
    <source>
        <dbReference type="ARBA" id="ARBA00013998"/>
    </source>
</evidence>
<dbReference type="PROSITE" id="PS50970">
    <property type="entry name" value="HCY"/>
    <property type="match status" value="1"/>
</dbReference>
<comment type="cofactor">
    <cofactor evidence="2 22">
        <name>Zn(2+)</name>
        <dbReference type="ChEBI" id="CHEBI:29105"/>
    </cofactor>
</comment>
<dbReference type="InterPro" id="IPR036724">
    <property type="entry name" value="Cobalamin-bd_sf"/>
</dbReference>
<dbReference type="GO" id="GO:0050667">
    <property type="term" value="P:homocysteine metabolic process"/>
    <property type="evidence" value="ECO:0007669"/>
    <property type="project" value="TreeGrafter"/>
</dbReference>
<dbReference type="PANTHER" id="PTHR45833">
    <property type="entry name" value="METHIONINE SYNTHASE"/>
    <property type="match status" value="1"/>
</dbReference>
<dbReference type="PROSITE" id="PS50974">
    <property type="entry name" value="ADOMET_ACTIVATION"/>
    <property type="match status" value="1"/>
</dbReference>
<feature type="binding site" evidence="21">
    <location>
        <position position="813"/>
    </location>
    <ligand>
        <name>methylcob(III)alamin</name>
        <dbReference type="ChEBI" id="CHEBI:28115"/>
    </ligand>
</feature>
<keyword evidence="14" id="KW-0677">Repeat</keyword>
<reference evidence="29 30" key="1">
    <citation type="journal article" date="2014" name="Int. J. Syst. Evol. Microbiol.">
        <title>Solimonas terrae sp. nov., isolated from soil.</title>
        <authorList>
            <person name="Kim S.J."/>
            <person name="Moon J.Y."/>
            <person name="Weon H.Y."/>
            <person name="Ahn J.H."/>
            <person name="Chen W.M."/>
            <person name="Kwon S.W."/>
        </authorList>
    </citation>
    <scope>NUCLEOTIDE SEQUENCE [LARGE SCALE GENOMIC DNA]</scope>
    <source>
        <strain evidence="29 30">KIS83-12</strain>
    </source>
</reference>
<evidence type="ECO:0000256" key="13">
    <source>
        <dbReference type="ARBA" id="ARBA00022723"/>
    </source>
</evidence>
<feature type="binding site" evidence="21">
    <location>
        <position position="700"/>
    </location>
    <ligand>
        <name>methylcob(III)alamin</name>
        <dbReference type="ChEBI" id="CHEBI:28115"/>
    </ligand>
</feature>
<dbReference type="InterPro" id="IPR050554">
    <property type="entry name" value="Met_Synthase/Corrinoid"/>
</dbReference>
<keyword evidence="10 20" id="KW-0846">Cobalamin</keyword>
<dbReference type="FunFam" id="1.10.1240.10:FF:000001">
    <property type="entry name" value="Methionine synthase"/>
    <property type="match status" value="1"/>
</dbReference>
<name>A0A6M2BVP3_9GAMM</name>
<evidence type="ECO:0000256" key="8">
    <source>
        <dbReference type="ARBA" id="ARBA00022603"/>
    </source>
</evidence>
<comment type="caution">
    <text evidence="29">The sequence shown here is derived from an EMBL/GenBank/DDBJ whole genome shotgun (WGS) entry which is preliminary data.</text>
</comment>
<evidence type="ECO:0000256" key="15">
    <source>
        <dbReference type="ARBA" id="ARBA00022833"/>
    </source>
</evidence>
<dbReference type="Pfam" id="PF02310">
    <property type="entry name" value="B12-binding"/>
    <property type="match status" value="1"/>
</dbReference>
<dbReference type="Gene3D" id="3.20.20.330">
    <property type="entry name" value="Homocysteine-binding-like domain"/>
    <property type="match status" value="1"/>
</dbReference>
<keyword evidence="17" id="KW-0170">Cobalt</keyword>
<keyword evidence="8 23" id="KW-0489">Methyltransferase</keyword>
<dbReference type="FunFam" id="3.40.50.280:FF:000001">
    <property type="entry name" value="Methionine synthase"/>
    <property type="match status" value="1"/>
</dbReference>
<feature type="domain" description="B12-binding N-terminal" evidence="28">
    <location>
        <begin position="652"/>
        <end position="750"/>
    </location>
</feature>
<dbReference type="GO" id="GO:0032259">
    <property type="term" value="P:methylation"/>
    <property type="evidence" value="ECO:0007669"/>
    <property type="project" value="UniProtKB-KW"/>
</dbReference>
<dbReference type="Gene3D" id="3.40.50.280">
    <property type="entry name" value="Cobalamin-binding domain"/>
    <property type="match status" value="1"/>
</dbReference>
<dbReference type="Gene3D" id="1.10.288.10">
    <property type="entry name" value="Cobalamin-dependent Methionine Synthase, domain 2"/>
    <property type="match status" value="1"/>
</dbReference>
<evidence type="ECO:0000256" key="19">
    <source>
        <dbReference type="NCBIfam" id="TIGR02082"/>
    </source>
</evidence>
<evidence type="ECO:0000259" key="28">
    <source>
        <dbReference type="PROSITE" id="PS51337"/>
    </source>
</evidence>
<protein>
    <recommendedName>
        <fullName evidence="7 19">Methionine synthase</fullName>
        <ecNumber evidence="6 19">2.1.1.13</ecNumber>
    </recommendedName>
</protein>
<dbReference type="PROSITE" id="PS50972">
    <property type="entry name" value="PTERIN_BINDING"/>
    <property type="match status" value="1"/>
</dbReference>
<evidence type="ECO:0000256" key="20">
    <source>
        <dbReference type="PIRSR" id="PIRSR000381-1"/>
    </source>
</evidence>
<feature type="binding site" evidence="21">
    <location>
        <position position="817"/>
    </location>
    <ligand>
        <name>methylcob(III)alamin</name>
        <dbReference type="ChEBI" id="CHEBI:28115"/>
    </ligand>
</feature>
<dbReference type="EMBL" id="JAAMOW010000009">
    <property type="protein sequence ID" value="NGY06430.1"/>
    <property type="molecule type" value="Genomic_DNA"/>
</dbReference>
<dbReference type="Proteomes" id="UP000472676">
    <property type="component" value="Unassembled WGS sequence"/>
</dbReference>
<evidence type="ECO:0000256" key="9">
    <source>
        <dbReference type="ARBA" id="ARBA00022605"/>
    </source>
</evidence>
<dbReference type="GO" id="GO:0031419">
    <property type="term" value="F:cobalamin binding"/>
    <property type="evidence" value="ECO:0007669"/>
    <property type="project" value="UniProtKB-KW"/>
</dbReference>
<dbReference type="CDD" id="cd02069">
    <property type="entry name" value="methionine_synthase_B12_BD"/>
    <property type="match status" value="1"/>
</dbReference>
<dbReference type="InterPro" id="IPR004223">
    <property type="entry name" value="VitB12-dep_Met_synth_activ_dom"/>
</dbReference>
<dbReference type="InterPro" id="IPR000489">
    <property type="entry name" value="Pterin-binding_dom"/>
</dbReference>
<feature type="binding site" evidence="20 22">
    <location>
        <position position="250"/>
    </location>
    <ligand>
        <name>Zn(2+)</name>
        <dbReference type="ChEBI" id="CHEBI:29105"/>
    </ligand>
</feature>
<dbReference type="RefSeq" id="WP_166259996.1">
    <property type="nucleotide sequence ID" value="NZ_JAAMOW010000009.1"/>
</dbReference>
<evidence type="ECO:0000256" key="1">
    <source>
        <dbReference type="ARBA" id="ARBA00001700"/>
    </source>
</evidence>
<evidence type="ECO:0000256" key="12">
    <source>
        <dbReference type="ARBA" id="ARBA00022691"/>
    </source>
</evidence>
<evidence type="ECO:0000256" key="21">
    <source>
        <dbReference type="PIRSR" id="PIRSR000381-2"/>
    </source>
</evidence>
<dbReference type="Pfam" id="PF00809">
    <property type="entry name" value="Pterin_bind"/>
    <property type="match status" value="1"/>
</dbReference>
<evidence type="ECO:0000259" key="25">
    <source>
        <dbReference type="PROSITE" id="PS50972"/>
    </source>
</evidence>
<dbReference type="InterPro" id="IPR047216">
    <property type="entry name" value="Endonuclease_DUF559_bact"/>
</dbReference>
<accession>A0A6M2BVP3</accession>
<dbReference type="InterPro" id="IPR036589">
    <property type="entry name" value="HCY_dom_sf"/>
</dbReference>
<evidence type="ECO:0000259" key="26">
    <source>
        <dbReference type="PROSITE" id="PS50974"/>
    </source>
</evidence>
<dbReference type="GO" id="GO:0008270">
    <property type="term" value="F:zinc ion binding"/>
    <property type="evidence" value="ECO:0007669"/>
    <property type="project" value="InterPro"/>
</dbReference>
<dbReference type="InterPro" id="IPR011005">
    <property type="entry name" value="Dihydropteroate_synth-like_sf"/>
</dbReference>
<dbReference type="InterPro" id="IPR033706">
    <property type="entry name" value="Met_synthase_B12-bd"/>
</dbReference>
<evidence type="ECO:0000256" key="16">
    <source>
        <dbReference type="ARBA" id="ARBA00023167"/>
    </source>
</evidence>
<dbReference type="FunFam" id="3.20.20.330:FF:000001">
    <property type="entry name" value="Methionine synthase"/>
    <property type="match status" value="1"/>
</dbReference>
<feature type="domain" description="Hcy-binding" evidence="24">
    <location>
        <begin position="10"/>
        <end position="328"/>
    </location>
</feature>
<evidence type="ECO:0000256" key="23">
    <source>
        <dbReference type="PROSITE-ProRule" id="PRU00346"/>
    </source>
</evidence>
<evidence type="ECO:0000256" key="3">
    <source>
        <dbReference type="ARBA" id="ARBA00001956"/>
    </source>
</evidence>
<evidence type="ECO:0000256" key="2">
    <source>
        <dbReference type="ARBA" id="ARBA00001947"/>
    </source>
</evidence>
<keyword evidence="30" id="KW-1185">Reference proteome</keyword>
<dbReference type="InterPro" id="IPR011335">
    <property type="entry name" value="Restrct_endonuc-II-like"/>
</dbReference>
<dbReference type="SUPFAM" id="SSF51717">
    <property type="entry name" value="Dihydropteroate synthetase-like"/>
    <property type="match status" value="1"/>
</dbReference>
<dbReference type="PANTHER" id="PTHR45833:SF1">
    <property type="entry name" value="METHIONINE SYNTHASE"/>
    <property type="match status" value="1"/>
</dbReference>
<keyword evidence="12 21" id="KW-0949">S-adenosyl-L-methionine</keyword>
<feature type="binding site" description="axial binding residue" evidence="20">
    <location>
        <position position="768"/>
    </location>
    <ligand>
        <name>methylcob(III)alamin</name>
        <dbReference type="ChEBI" id="CHEBI:28115"/>
    </ligand>
    <ligandPart>
        <name>Co</name>
        <dbReference type="ChEBI" id="CHEBI:27638"/>
    </ligandPart>
</feature>
<comment type="cofactor">
    <cofactor evidence="3 20">
        <name>methylcob(III)alamin</name>
        <dbReference type="ChEBI" id="CHEBI:28115"/>
    </cofactor>
</comment>
<evidence type="ECO:0000256" key="5">
    <source>
        <dbReference type="ARBA" id="ARBA00010398"/>
    </source>
</evidence>
<dbReference type="SUPFAM" id="SSF82282">
    <property type="entry name" value="Homocysteine S-methyltransferase"/>
    <property type="match status" value="1"/>
</dbReference>
<dbReference type="NCBIfam" id="NF007024">
    <property type="entry name" value="PRK09490.1"/>
    <property type="match status" value="1"/>
</dbReference>
<evidence type="ECO:0000313" key="30">
    <source>
        <dbReference type="Proteomes" id="UP000472676"/>
    </source>
</evidence>
<feature type="binding site" evidence="21">
    <location>
        <position position="1324"/>
    </location>
    <ligand>
        <name>S-adenosyl-L-methionine</name>
        <dbReference type="ChEBI" id="CHEBI:59789"/>
    </ligand>
</feature>
<proteinExistence type="inferred from homology"/>
<dbReference type="CDD" id="cd00740">
    <property type="entry name" value="MeTr"/>
    <property type="match status" value="1"/>
</dbReference>
<dbReference type="PROSITE" id="PS51332">
    <property type="entry name" value="B12_BINDING"/>
    <property type="match status" value="1"/>
</dbReference>
<dbReference type="CDD" id="cd01038">
    <property type="entry name" value="Endonuclease_DUF559"/>
    <property type="match status" value="1"/>
</dbReference>
<comment type="catalytic activity">
    <reaction evidence="1">
        <text>(6S)-5-methyl-5,6,7,8-tetrahydrofolate + L-homocysteine = (6S)-5,6,7,8-tetrahydrofolate + L-methionine</text>
        <dbReference type="Rhea" id="RHEA:11172"/>
        <dbReference type="ChEBI" id="CHEBI:18608"/>
        <dbReference type="ChEBI" id="CHEBI:57453"/>
        <dbReference type="ChEBI" id="CHEBI:57844"/>
        <dbReference type="ChEBI" id="CHEBI:58199"/>
        <dbReference type="EC" id="2.1.1.13"/>
    </reaction>
</comment>
<feature type="domain" description="B12-binding" evidence="27">
    <location>
        <begin position="755"/>
        <end position="890"/>
    </location>
</feature>
<evidence type="ECO:0000256" key="14">
    <source>
        <dbReference type="ARBA" id="ARBA00022737"/>
    </source>
</evidence>
<dbReference type="EC" id="2.1.1.13" evidence="6 19"/>
<feature type="binding site" evidence="21">
    <location>
        <begin position="1379"/>
        <end position="1380"/>
    </location>
    <ligand>
        <name>S-adenosyl-L-methionine</name>
        <dbReference type="ChEBI" id="CHEBI:59789"/>
    </ligand>
</feature>
<dbReference type="Gene3D" id="3.10.196.10">
    <property type="entry name" value="Vitamin B12-dependent methionine synthase, activation domain"/>
    <property type="match status" value="1"/>
</dbReference>
<evidence type="ECO:0000256" key="10">
    <source>
        <dbReference type="ARBA" id="ARBA00022628"/>
    </source>
</evidence>
<dbReference type="Pfam" id="PF04480">
    <property type="entry name" value="DUF559"/>
    <property type="match status" value="1"/>
</dbReference>
<evidence type="ECO:0000256" key="6">
    <source>
        <dbReference type="ARBA" id="ARBA00012032"/>
    </source>
</evidence>
<feature type="binding site" evidence="21">
    <location>
        <position position="1130"/>
    </location>
    <ligand>
        <name>S-adenosyl-L-methionine</name>
        <dbReference type="ChEBI" id="CHEBI:59789"/>
    </ligand>
</feature>
<feature type="binding site" evidence="21">
    <location>
        <begin position="765"/>
        <end position="769"/>
    </location>
    <ligand>
        <name>methylcob(III)alamin</name>
        <dbReference type="ChEBI" id="CHEBI:28115"/>
    </ligand>
</feature>
<dbReference type="InterPro" id="IPR003726">
    <property type="entry name" value="HCY_dom"/>
</dbReference>
<dbReference type="SUPFAM" id="SSF52242">
    <property type="entry name" value="Cobalamin (vitamin B12)-binding domain"/>
    <property type="match status" value="1"/>
</dbReference>
<evidence type="ECO:0000256" key="17">
    <source>
        <dbReference type="ARBA" id="ARBA00023285"/>
    </source>
</evidence>
<evidence type="ECO:0000256" key="11">
    <source>
        <dbReference type="ARBA" id="ARBA00022679"/>
    </source>
</evidence>
<feature type="binding site" evidence="21">
    <location>
        <position position="869"/>
    </location>
    <ligand>
        <name>methylcob(III)alamin</name>
        <dbReference type="ChEBI" id="CHEBI:28115"/>
    </ligand>
</feature>
<keyword evidence="13 20" id="KW-0479">Metal-binding</keyword>
<dbReference type="SUPFAM" id="SSF56507">
    <property type="entry name" value="Methionine synthase activation domain-like"/>
    <property type="match status" value="1"/>
</dbReference>
<dbReference type="SMART" id="SM01018">
    <property type="entry name" value="B12-binding_2"/>
    <property type="match status" value="1"/>
</dbReference>
<dbReference type="Pfam" id="PF02574">
    <property type="entry name" value="S-methyl_trans"/>
    <property type="match status" value="1"/>
</dbReference>
<dbReference type="PIRSF" id="PIRSF000381">
    <property type="entry name" value="MetH"/>
    <property type="match status" value="1"/>
</dbReference>
<dbReference type="GO" id="GO:0005829">
    <property type="term" value="C:cytosol"/>
    <property type="evidence" value="ECO:0007669"/>
    <property type="project" value="TreeGrafter"/>
</dbReference>
<dbReference type="SUPFAM" id="SSF47644">
    <property type="entry name" value="Methionine synthase domain"/>
    <property type="match status" value="1"/>
</dbReference>
<comment type="pathway">
    <text evidence="4">Amino-acid biosynthesis; L-methionine biosynthesis via de novo pathway; L-methionine from L-homocysteine (MetH route): step 1/1.</text>
</comment>
<organism evidence="29 30">
    <name type="scientific">Solimonas terrae</name>
    <dbReference type="NCBI Taxonomy" id="1396819"/>
    <lineage>
        <taxon>Bacteria</taxon>
        <taxon>Pseudomonadati</taxon>
        <taxon>Pseudomonadota</taxon>
        <taxon>Gammaproteobacteria</taxon>
        <taxon>Nevskiales</taxon>
        <taxon>Nevskiaceae</taxon>
        <taxon>Solimonas</taxon>
    </lineage>
</organism>
<dbReference type="GO" id="GO:0046653">
    <property type="term" value="P:tetrahydrofolate metabolic process"/>
    <property type="evidence" value="ECO:0007669"/>
    <property type="project" value="TreeGrafter"/>
</dbReference>
<keyword evidence="11 23" id="KW-0808">Transferase</keyword>
<sequence>MPARPVPAPAARLEFELRRRILVLDGAMGTMIQGYKLEEADYRGTRFADWPSDLKGNNDLLVLTQPDIIREIHGKYLAAGADIIETNTFNAQRISMADYGMEALSREMNVAAAKLAREAADAAATPARPRFVAGALGPTNRTASISPDVNDPGKRNVSYDELVEAYLEQVRGLVEGGVDLLLIETIFDTLNAKAAIFACETFFEESATRLPVIISGTITDASGRTLSGQVAEAFWNSVRHARPLAIGLNCALGGKDMRPYIAELSRLADTFISCYPNAGLPNAFGEYDELPQDTAAIVGEFAQAGLVNIVGGCCGTTPGHIGAIAKAVDGLAPRAPAEVEPVARLAGLEPLNLTRAINFCNVGERTNVTGSAKFRDLIKAGDYAAGLAIARQQVEAGAQVIDVNMDEGMLDGVAAMRTFLNLIASEPDISRVPIMIDSSKWEVIEAGLKCVQGKPIVNSISMKEGEEKFIAQAKLCLQYGAAAVVMAFDEQGQADNLQRRKDICARAYKLLTEQVGFPAEDIIFDPNIFAVATGIEEHNNYGVDFIEATRWIKQNLPHAKVSGGVSNVSFSFRGNNFVREAIHSVFLYHAIRAGMDMGIVNAGVLPVYEDIDAELRERIEDVILNRRADGTERLLDIAERYRASAGEKKTGDELLWREKPVRERITYALVKGIDAFAETDAEELRAQLAAEGKRPIEVIEGPLMEGMNVVGDLFGAGKMFLPQVVKSARVMKKAVAHLIPFIEAEKQPGDAQQAKGKIVMATVKGDVHDIGKNIVGVVLQCNNYDVVDLGVMVPPQKILDAAREHKADIIGLSGLITPSLDEMVTLAKEMERQGFDIPLLIGGATTSRAHTAVKVDPAYHGPVIWVKDASRSVPVAAGLLSAEQKPALLAATKKDYDEIRHRHANKDRQEKFVSLDAARANRTPIDWAGYRPPRPRLLLQQAKDVCGIVGCDHRHHPSPAGRGAGGEGAAKSSKARLPAELLGFVRDLRQEQTDAEARLWSVLRDRRFDGMKFRRQHPLGPYVLDFYCDEKKLAIEIDGGQHAEPVVQKRDQARTQYLNDQGIRVQRFWNTEVLNATEQVLEALWSVTHAAPADAVPSPLTPLPGGEGNAMQFVKTLHDYPLAELREFIDWQPFFIAWELKGRFPDLLNNPATSEAARKLFDDAQTMLDRIIDEKWLTANGVFGLFPARQVEHDDIAVYSDETYAHEIARLHSIRQQSEHRPGVPHRCLADYIAPAETGLHDYVGAFAVTAGIGSAARVEAFRKANDDYSAILLEALADRLAEAFAERLHQRVRKEFWGYAADEHLSNDELIAEKYIGSTGGIRPAPGYPACPEHTEKQTLWQLLDVEKNAGISLTESMAMWPGAAVSGWYFSHPKSQYFVVGRINKDQVADYAKRKGWTLAQAEKWLAPNLGYEPED</sequence>
<dbReference type="InterPro" id="IPR011822">
    <property type="entry name" value="MetH"/>
</dbReference>
<dbReference type="InterPro" id="IPR003759">
    <property type="entry name" value="Cbl-bd_cap"/>
</dbReference>
<evidence type="ECO:0000313" key="29">
    <source>
        <dbReference type="EMBL" id="NGY06430.1"/>
    </source>
</evidence>
<keyword evidence="15 20" id="KW-0862">Zinc</keyword>
<dbReference type="PROSITE" id="PS51337">
    <property type="entry name" value="B12_BINDING_NTER"/>
    <property type="match status" value="1"/>
</dbReference>
<dbReference type="UniPathway" id="UPA00051">
    <property type="reaction ID" value="UER00081"/>
</dbReference>